<evidence type="ECO:0000256" key="5">
    <source>
        <dbReference type="ARBA" id="ARBA00022692"/>
    </source>
</evidence>
<dbReference type="GO" id="GO:0005886">
    <property type="term" value="C:plasma membrane"/>
    <property type="evidence" value="ECO:0007669"/>
    <property type="project" value="UniProtKB-SubCell"/>
</dbReference>
<keyword evidence="7" id="KW-0406">Ion transport</keyword>
<reference evidence="11" key="1">
    <citation type="journal article" date="2015" name="Microbiology">
        <title>Genome of Methanoregula boonei 6A8 reveals adaptations to oligotrophic peatland environments.</title>
        <authorList>
            <person name="Braeuer S."/>
            <person name="Cadillo-Quiroz H."/>
            <person name="Kyrpides N."/>
            <person name="Woyke T."/>
            <person name="Goodwin L."/>
            <person name="Detter C."/>
            <person name="Podell S."/>
            <person name="Yavitt J.B."/>
            <person name="Zinder S.H."/>
        </authorList>
    </citation>
    <scope>NUCLEOTIDE SEQUENCE [LARGE SCALE GENOMIC DNA]</scope>
    <source>
        <strain evidence="11">DSM 21154 / JCM 14090 / 6A8</strain>
    </source>
</reference>
<feature type="transmembrane region" description="Helical" evidence="9">
    <location>
        <begin position="329"/>
        <end position="350"/>
    </location>
</feature>
<keyword evidence="4" id="KW-1003">Cell membrane</keyword>
<feature type="transmembrane region" description="Helical" evidence="9">
    <location>
        <begin position="457"/>
        <end position="481"/>
    </location>
</feature>
<evidence type="ECO:0000313" key="10">
    <source>
        <dbReference type="EMBL" id="ABS56598.1"/>
    </source>
</evidence>
<dbReference type="HOGENOM" id="CLU_030708_3_0_2"/>
<sequence>MRRLLYLSTIFADLGAVFFFIAPVTAIPLVVTVLYSEWDLFLPMATVPVLLFTLGFLLKRLPRNERENRLSTALCSVALFWFTCAIVSGIPFMLGLRMGFTDAVFEGMAGWTGTAFSLIPSLDTAPHTLLFWRSFMQWIGGIGTIAFVIALASSTGLFQGKLFRPESREEPLMPGIISKGKAIWKIYGLLTFVAIGLILFTGLSLWDSVNLALTAISTGGFTPHTGGILSYHNVFLELLLIPLMIAGALPFRLYYLIAENRRWSLFGDEQVKLFFVVAAIGTAVLTYDLVYFGNADLPAALFEGVFMAVSALTTTGFQIADLQTWASVTLFFLTMLVFVGGCSGSSAGGIKLNRVVLGFRALIWWFHRLFVSGKVLIPFRSEGRIIPRATAELETAKTLLVIILSVILIFVATLVVLQFQQASAPLNDILFDVTSAFSTCGITSGYVSPDMPLVSKWVFIIVMWLGRLEVIPVIVLFMALFRGSD</sequence>
<dbReference type="KEGG" id="mbn:Mboo_2084"/>
<feature type="transmembrane region" description="Helical" evidence="9">
    <location>
        <begin position="70"/>
        <end position="94"/>
    </location>
</feature>
<protein>
    <submittedName>
        <fullName evidence="10">Cation transporter</fullName>
    </submittedName>
</protein>
<evidence type="ECO:0000256" key="8">
    <source>
        <dbReference type="ARBA" id="ARBA00023136"/>
    </source>
</evidence>
<gene>
    <name evidence="10" type="ordered locus">Mboo_2084</name>
</gene>
<dbReference type="PANTHER" id="PTHR32024">
    <property type="entry name" value="TRK SYSTEM POTASSIUM UPTAKE PROTEIN TRKG-RELATED"/>
    <property type="match status" value="1"/>
</dbReference>
<evidence type="ECO:0000256" key="3">
    <source>
        <dbReference type="ARBA" id="ARBA00022448"/>
    </source>
</evidence>
<evidence type="ECO:0000256" key="4">
    <source>
        <dbReference type="ARBA" id="ARBA00022475"/>
    </source>
</evidence>
<keyword evidence="6 9" id="KW-1133">Transmembrane helix</keyword>
<accession>A7IA37</accession>
<feature type="transmembrane region" description="Helical" evidence="9">
    <location>
        <begin position="273"/>
        <end position="293"/>
    </location>
</feature>
<evidence type="ECO:0000256" key="2">
    <source>
        <dbReference type="ARBA" id="ARBA00009137"/>
    </source>
</evidence>
<dbReference type="GO" id="GO:0008324">
    <property type="term" value="F:monoatomic cation transmembrane transporter activity"/>
    <property type="evidence" value="ECO:0007669"/>
    <property type="project" value="InterPro"/>
</dbReference>
<evidence type="ECO:0000256" key="6">
    <source>
        <dbReference type="ARBA" id="ARBA00022989"/>
    </source>
</evidence>
<feature type="transmembrane region" description="Helical" evidence="9">
    <location>
        <begin position="12"/>
        <end position="34"/>
    </location>
</feature>
<keyword evidence="5 9" id="KW-0812">Transmembrane</keyword>
<keyword evidence="3" id="KW-0813">Transport</keyword>
<dbReference type="AlphaFoldDB" id="A7IA37"/>
<dbReference type="eggNOG" id="arCOG04145">
    <property type="taxonomic scope" value="Archaea"/>
</dbReference>
<comment type="similarity">
    <text evidence="2">Belongs to the TrkH potassium transport family.</text>
</comment>
<evidence type="ECO:0000256" key="9">
    <source>
        <dbReference type="SAM" id="Phobius"/>
    </source>
</evidence>
<dbReference type="STRING" id="456442.Mboo_2084"/>
<dbReference type="EMBL" id="CP000780">
    <property type="protein sequence ID" value="ABS56598.1"/>
    <property type="molecule type" value="Genomic_DNA"/>
</dbReference>
<proteinExistence type="inferred from homology"/>
<feature type="transmembrane region" description="Helical" evidence="9">
    <location>
        <begin position="135"/>
        <end position="158"/>
    </location>
</feature>
<keyword evidence="8 9" id="KW-0472">Membrane</keyword>
<feature type="transmembrane region" description="Helical" evidence="9">
    <location>
        <begin position="40"/>
        <end position="58"/>
    </location>
</feature>
<feature type="transmembrane region" description="Helical" evidence="9">
    <location>
        <begin position="234"/>
        <end position="253"/>
    </location>
</feature>
<name>A7IA37_METB6</name>
<dbReference type="Proteomes" id="UP000002408">
    <property type="component" value="Chromosome"/>
</dbReference>
<dbReference type="InterPro" id="IPR003445">
    <property type="entry name" value="Cat_transpt"/>
</dbReference>
<dbReference type="GO" id="GO:0030001">
    <property type="term" value="P:metal ion transport"/>
    <property type="evidence" value="ECO:0007669"/>
    <property type="project" value="UniProtKB-ARBA"/>
</dbReference>
<dbReference type="PANTHER" id="PTHR32024:SF2">
    <property type="entry name" value="TRK SYSTEM POTASSIUM UPTAKE PROTEIN TRKG-RELATED"/>
    <property type="match status" value="1"/>
</dbReference>
<dbReference type="Pfam" id="PF02386">
    <property type="entry name" value="TrkH"/>
    <property type="match status" value="1"/>
</dbReference>
<evidence type="ECO:0000313" key="11">
    <source>
        <dbReference type="Proteomes" id="UP000002408"/>
    </source>
</evidence>
<evidence type="ECO:0000256" key="7">
    <source>
        <dbReference type="ARBA" id="ARBA00023065"/>
    </source>
</evidence>
<dbReference type="OrthoDB" id="111943at2157"/>
<evidence type="ECO:0000256" key="1">
    <source>
        <dbReference type="ARBA" id="ARBA00004651"/>
    </source>
</evidence>
<comment type="subcellular location">
    <subcellularLocation>
        <location evidence="1">Cell membrane</location>
        <topology evidence="1">Multi-pass membrane protein</topology>
    </subcellularLocation>
</comment>
<keyword evidence="11" id="KW-1185">Reference proteome</keyword>
<feature type="transmembrane region" description="Helical" evidence="9">
    <location>
        <begin position="186"/>
        <end position="206"/>
    </location>
</feature>
<dbReference type="RefSeq" id="WP_012107654.1">
    <property type="nucleotide sequence ID" value="NC_009712.1"/>
</dbReference>
<dbReference type="GeneID" id="5410914"/>
<feature type="transmembrane region" description="Helical" evidence="9">
    <location>
        <begin position="398"/>
        <end position="419"/>
    </location>
</feature>
<organism evidence="10 11">
    <name type="scientific">Methanoregula boonei (strain DSM 21154 / JCM 14090 / 6A8)</name>
    <dbReference type="NCBI Taxonomy" id="456442"/>
    <lineage>
        <taxon>Archaea</taxon>
        <taxon>Methanobacteriati</taxon>
        <taxon>Methanobacteriota</taxon>
        <taxon>Stenosarchaea group</taxon>
        <taxon>Methanomicrobia</taxon>
        <taxon>Methanomicrobiales</taxon>
        <taxon>Methanoregulaceae</taxon>
        <taxon>Methanoregula</taxon>
    </lineage>
</organism>